<evidence type="ECO:0000256" key="10">
    <source>
        <dbReference type="ARBA" id="ARBA00023295"/>
    </source>
</evidence>
<dbReference type="InterPro" id="IPR011040">
    <property type="entry name" value="Sialidase"/>
</dbReference>
<evidence type="ECO:0000256" key="1">
    <source>
        <dbReference type="ARBA" id="ARBA00000427"/>
    </source>
</evidence>
<dbReference type="SUPFAM" id="SSF49899">
    <property type="entry name" value="Concanavalin A-like lectins/glucanases"/>
    <property type="match status" value="1"/>
</dbReference>
<dbReference type="InterPro" id="IPR023364">
    <property type="entry name" value="Trans_sialidase_dom3"/>
</dbReference>
<keyword evidence="12" id="KW-1133">Transmembrane helix</keyword>
<keyword evidence="12" id="KW-0812">Transmembrane</keyword>
<dbReference type="GO" id="GO:0016020">
    <property type="term" value="C:membrane"/>
    <property type="evidence" value="ECO:0007669"/>
    <property type="project" value="TreeGrafter"/>
</dbReference>
<dbReference type="InterPro" id="IPR026856">
    <property type="entry name" value="Sialidase_fam"/>
</dbReference>
<dbReference type="InterPro" id="IPR036278">
    <property type="entry name" value="Sialidase_sf"/>
</dbReference>
<evidence type="ECO:0000256" key="4">
    <source>
        <dbReference type="ARBA" id="ARBA00022512"/>
    </source>
</evidence>
<keyword evidence="6" id="KW-0732">Signal</keyword>
<dbReference type="Gene3D" id="2.60.120.200">
    <property type="match status" value="1"/>
</dbReference>
<feature type="region of interest" description="Disordered" evidence="11">
    <location>
        <begin position="1087"/>
        <end position="1114"/>
    </location>
</feature>
<name>A0A3R9K4E7_STROR</name>
<feature type="region of interest" description="Disordered" evidence="11">
    <location>
        <begin position="924"/>
        <end position="1060"/>
    </location>
</feature>
<evidence type="ECO:0000256" key="2">
    <source>
        <dbReference type="ARBA" id="ARBA00009348"/>
    </source>
</evidence>
<comment type="catalytic activity">
    <reaction evidence="1">
        <text>Hydrolysis of alpha-(2-&gt;3)-, alpha-(2-&gt;6)-, alpha-(2-&gt;8)- glycosidic linkages of terminal sialic acid residues in oligosaccharides, glycoproteins, glycolipids, colominic acid and synthetic substrates.</text>
        <dbReference type="EC" id="3.2.1.18"/>
    </reaction>
</comment>
<dbReference type="Gene3D" id="2.120.10.10">
    <property type="match status" value="1"/>
</dbReference>
<organism evidence="14 15">
    <name type="scientific">Streptococcus oralis subsp. dentisani</name>
    <dbReference type="NCBI Taxonomy" id="1458253"/>
    <lineage>
        <taxon>Bacteria</taxon>
        <taxon>Bacillati</taxon>
        <taxon>Bacillota</taxon>
        <taxon>Bacilli</taxon>
        <taxon>Lactobacillales</taxon>
        <taxon>Streptococcaceae</taxon>
        <taxon>Streptococcus</taxon>
    </lineage>
</organism>
<evidence type="ECO:0000256" key="8">
    <source>
        <dbReference type="ARBA" id="ARBA00022801"/>
    </source>
</evidence>
<dbReference type="GO" id="GO:0006689">
    <property type="term" value="P:ganglioside catabolic process"/>
    <property type="evidence" value="ECO:0007669"/>
    <property type="project" value="TreeGrafter"/>
</dbReference>
<dbReference type="Gene3D" id="2.40.220.10">
    <property type="entry name" value="Intramolecular Trans-sialidase, Domain 3"/>
    <property type="match status" value="1"/>
</dbReference>
<reference evidence="14 15" key="1">
    <citation type="submission" date="2018-11" db="EMBL/GenBank/DDBJ databases">
        <title>Species Designations Belie Phenotypic and Genotypic Heterogeneity in Oral Streptococci.</title>
        <authorList>
            <person name="Velsko I."/>
        </authorList>
    </citation>
    <scope>NUCLEOTIDE SEQUENCE [LARGE SCALE GENOMIC DNA]</scope>
    <source>
        <strain evidence="14 15">BCA2</strain>
    </source>
</reference>
<evidence type="ECO:0000256" key="5">
    <source>
        <dbReference type="ARBA" id="ARBA00022525"/>
    </source>
</evidence>
<accession>A0A3R9K4E7</accession>
<comment type="caution">
    <text evidence="14">The sequence shown here is derived from an EMBL/GenBank/DDBJ whole genome shotgun (WGS) entry which is preliminary data.</text>
</comment>
<protein>
    <recommendedName>
        <fullName evidence="3">exo-alpha-sialidase</fullName>
        <ecNumber evidence="3">3.2.1.18</ecNumber>
    </recommendedName>
</protein>
<gene>
    <name evidence="14" type="primary">nanA_2</name>
    <name evidence="14" type="ORF">D8805_02815</name>
</gene>
<evidence type="ECO:0000256" key="6">
    <source>
        <dbReference type="ARBA" id="ARBA00022729"/>
    </source>
</evidence>
<dbReference type="RefSeq" id="WP_125415397.1">
    <property type="nucleotide sequence ID" value="NZ_RJPH01000002.1"/>
</dbReference>
<evidence type="ECO:0000256" key="9">
    <source>
        <dbReference type="ARBA" id="ARBA00023088"/>
    </source>
</evidence>
<dbReference type="InterPro" id="IPR004124">
    <property type="entry name" value="Glyco_hydro_33_N"/>
</dbReference>
<evidence type="ECO:0000256" key="12">
    <source>
        <dbReference type="SAM" id="Phobius"/>
    </source>
</evidence>
<feature type="domain" description="Gram-positive cocci surface proteins LPxTG" evidence="13">
    <location>
        <begin position="1291"/>
        <end position="1323"/>
    </location>
</feature>
<dbReference type="InterPro" id="IPR013320">
    <property type="entry name" value="ConA-like_dom_sf"/>
</dbReference>
<keyword evidence="12" id="KW-0472">Membrane</keyword>
<dbReference type="PANTHER" id="PTHR10628">
    <property type="entry name" value="SIALIDASE"/>
    <property type="match status" value="1"/>
</dbReference>
<dbReference type="GO" id="GO:0005737">
    <property type="term" value="C:cytoplasm"/>
    <property type="evidence" value="ECO:0007669"/>
    <property type="project" value="TreeGrafter"/>
</dbReference>
<proteinExistence type="inferred from homology"/>
<dbReference type="NCBIfam" id="TIGR01167">
    <property type="entry name" value="LPXTG_anchor"/>
    <property type="match status" value="1"/>
</dbReference>
<feature type="transmembrane region" description="Helical" evidence="12">
    <location>
        <begin position="1299"/>
        <end position="1317"/>
    </location>
</feature>
<dbReference type="GO" id="GO:0004308">
    <property type="term" value="F:exo-alpha-sialidase activity"/>
    <property type="evidence" value="ECO:0007669"/>
    <property type="project" value="UniProtKB-EC"/>
</dbReference>
<evidence type="ECO:0000259" key="13">
    <source>
        <dbReference type="PROSITE" id="PS50847"/>
    </source>
</evidence>
<keyword evidence="8 14" id="KW-0378">Hydrolase</keyword>
<dbReference type="NCBIfam" id="TIGR01168">
    <property type="entry name" value="YSIRK_signal"/>
    <property type="match status" value="1"/>
</dbReference>
<dbReference type="Pfam" id="PF02973">
    <property type="entry name" value="Sialidase"/>
    <property type="match status" value="1"/>
</dbReference>
<feature type="region of interest" description="Disordered" evidence="11">
    <location>
        <begin position="45"/>
        <end position="68"/>
    </location>
</feature>
<dbReference type="InterPro" id="IPR019931">
    <property type="entry name" value="LPXTG_anchor"/>
</dbReference>
<evidence type="ECO:0000256" key="7">
    <source>
        <dbReference type="ARBA" id="ARBA00022737"/>
    </source>
</evidence>
<keyword evidence="7" id="KW-0677">Repeat</keyword>
<dbReference type="InterPro" id="IPR049964">
    <property type="entry name" value="NanA_rpt"/>
</dbReference>
<keyword evidence="10 14" id="KW-0326">Glycosidase</keyword>
<feature type="compositionally biased region" description="Basic and acidic residues" evidence="11">
    <location>
        <begin position="92"/>
        <end position="101"/>
    </location>
</feature>
<evidence type="ECO:0000313" key="15">
    <source>
        <dbReference type="Proteomes" id="UP000278274"/>
    </source>
</evidence>
<feature type="region of interest" description="Disordered" evidence="11">
    <location>
        <begin position="88"/>
        <end position="133"/>
    </location>
</feature>
<dbReference type="Pfam" id="PF04650">
    <property type="entry name" value="YSIRK_signal"/>
    <property type="match status" value="1"/>
</dbReference>
<evidence type="ECO:0000256" key="11">
    <source>
        <dbReference type="SAM" id="MobiDB-lite"/>
    </source>
</evidence>
<dbReference type="Proteomes" id="UP000278274">
    <property type="component" value="Unassembled WGS sequence"/>
</dbReference>
<dbReference type="SUPFAM" id="SSF50939">
    <property type="entry name" value="Sialidases"/>
    <property type="match status" value="1"/>
</dbReference>
<keyword evidence="5" id="KW-0964">Secreted</keyword>
<dbReference type="PROSITE" id="PS50847">
    <property type="entry name" value="GRAM_POS_ANCHORING"/>
    <property type="match status" value="1"/>
</dbReference>
<dbReference type="EMBL" id="RJPH01000002">
    <property type="protein sequence ID" value="RSJ70124.1"/>
    <property type="molecule type" value="Genomic_DNA"/>
</dbReference>
<dbReference type="EC" id="3.2.1.18" evidence="3"/>
<dbReference type="NCBIfam" id="NF043031">
    <property type="entry name" value="SIALI-17"/>
    <property type="match status" value="11"/>
</dbReference>
<evidence type="ECO:0000313" key="14">
    <source>
        <dbReference type="EMBL" id="RSJ70124.1"/>
    </source>
</evidence>
<dbReference type="CDD" id="cd15482">
    <property type="entry name" value="Sialidase_non-viral"/>
    <property type="match status" value="1"/>
</dbReference>
<comment type="similarity">
    <text evidence="2">Belongs to the glycosyl hydrolase 33 family.</text>
</comment>
<dbReference type="Pfam" id="PF13088">
    <property type="entry name" value="BNR_2"/>
    <property type="match status" value="1"/>
</dbReference>
<dbReference type="GO" id="GO:0009313">
    <property type="term" value="P:oligosaccharide catabolic process"/>
    <property type="evidence" value="ECO:0007669"/>
    <property type="project" value="TreeGrafter"/>
</dbReference>
<dbReference type="InterPro" id="IPR005877">
    <property type="entry name" value="YSIRK_signal_dom"/>
</dbReference>
<sequence length="1323" mass="143758">MKYRDFDRKQRYGIRKFAVGAASVVIGTVVFGANPVLAQEQANAAGANTETVEPGQGLSELPKEASSGDLAHLDKDLAGKLAAAQDNGVEVDQEHLKKNESAESETPSSTETPAEEANKEEESEDQGAIPRDYYSRDLKNANPVLEKEDVETNVANGQRVDLSSELDKLKQLKNATVHMEFKPDASAPRFYNLFSVSSDTKENEYFTMSVLDNTALIEGRGANGEQFYDKYTDAPLKVRPGQWNSVTFTVEQPTAELPHGRVRLYVNGVLSRTSLKSGNFIKDMPDVNQAQLGATKRGKKTAWASNLQVRNLTVYDRALSPDEVQTRSQLFERGELEQKLPEGAKVTEKEDVFEGGRNNQPNKDGIKSYRIPALLKTDKGTLIAGTDERRLHHSDWGDIGMVVRRSSDNGKTWGDRIVISNPRDNEHAKHADWPSPVNIDMALVQDPETKRIFAIYDMFLESKAVFSLPGQAPKAYEQVGDKVYQVLYKQGESGRYTIRENGEVFDPQNRKTDYRVVVDPKKPAYSDKGDLYKGNELIGNIYFEYSEKNIFRVSNTNYLWMSYSDDDGKTWSAPKDITHGIRKDWMHFLGTGPGTGIALRTGPHKGRLVIPVYTTNNVSYLSGSQSSRVIYSDDHGETWQAGEAVNDNRPVGNQTIHSSTMNNPGAQNTESTVVQLNNGDLKLFMRGLTGDLQVATSHDGGATWDKEIKRYPQVKDVYVQMSAIHTMHEGKEYILLSNAGGPGRNNGLVHLARVEENGELTWLKHNPIQSGKFAYNSLQDLGNGEYGLLYEHADGNQNDYTLSYKKFNWDFLTKDWISPKEAKVKYAIEKWPGILAMEFDSEVLVNKAPTLQLANGKTARFMTQYDTKTLLFTVDSEDMGQKVTGLAEGAIESMHNLPVSVAGAKLSNGMNGSEAAVHEVPEYTGPLGTSGEEPAPTVEKPEYTGPLGTAGEEPAPTVEKPEYTGPLGPSGEEPAPTVEKPEYTGPLGTAGEEPAPTVEKPEYTGPLGTSGEEPAPTVDKPEYTGPFGPSGEEPVPTVDKPEYTGPFGTAGEEPAPTVEKSEYTGGVNAVEAAVHKLPEYIGSLGTAGEEAAPTVEKPEYTGPLGTAGEEPAPTVEKPEFTGGVNAVEAAAHEVPEYTGPLGTAGEEPAPTVEKPEFTGGVNAVEAAAHEVPEYTGPLGTAGEEPAPTVEKPEFTGGVNAVEAAVHEVPEYTDPLGTAGEEAAPTVEKPEFTGGLNAVEAAVHEVPEYKGGVNGAEAAVHEIAEYKEIDSLVTLTKKEDYTYKAPLAQQKLPDTGNKESGFLASLGLTAFFLGLFAMGKKREK</sequence>
<keyword evidence="4" id="KW-0134">Cell wall</keyword>
<dbReference type="PANTHER" id="PTHR10628:SF30">
    <property type="entry name" value="EXO-ALPHA-SIALIDASE"/>
    <property type="match status" value="1"/>
</dbReference>
<keyword evidence="9" id="KW-0572">Peptidoglycan-anchor</keyword>
<evidence type="ECO:0000256" key="3">
    <source>
        <dbReference type="ARBA" id="ARBA00012733"/>
    </source>
</evidence>